<feature type="compositionally biased region" description="Acidic residues" evidence="5">
    <location>
        <begin position="683"/>
        <end position="698"/>
    </location>
</feature>
<dbReference type="OrthoDB" id="29145at2759"/>
<keyword evidence="7" id="KW-1185">Reference proteome</keyword>
<dbReference type="InterPro" id="IPR000225">
    <property type="entry name" value="Armadillo"/>
</dbReference>
<feature type="compositionally biased region" description="Low complexity" evidence="5">
    <location>
        <begin position="561"/>
        <end position="572"/>
    </location>
</feature>
<dbReference type="STRING" id="684364.F4NXD3"/>
<evidence type="ECO:0000256" key="3">
    <source>
        <dbReference type="ARBA" id="ARBA00022927"/>
    </source>
</evidence>
<dbReference type="SMART" id="SM00185">
    <property type="entry name" value="ARM"/>
    <property type="match status" value="4"/>
</dbReference>
<dbReference type="GeneID" id="18240414"/>
<feature type="region of interest" description="Disordered" evidence="5">
    <location>
        <begin position="589"/>
        <end position="624"/>
    </location>
</feature>
<dbReference type="GO" id="GO:0006607">
    <property type="term" value="P:NLS-bearing protein import into nucleus"/>
    <property type="evidence" value="ECO:0000318"/>
    <property type="project" value="GO_Central"/>
</dbReference>
<feature type="region of interest" description="Disordered" evidence="5">
    <location>
        <begin position="683"/>
        <end position="703"/>
    </location>
</feature>
<dbReference type="PROSITE" id="PS50176">
    <property type="entry name" value="ARM_REPEAT"/>
    <property type="match status" value="1"/>
</dbReference>
<dbReference type="GO" id="GO:0005654">
    <property type="term" value="C:nucleoplasm"/>
    <property type="evidence" value="ECO:0000318"/>
    <property type="project" value="GO_Central"/>
</dbReference>
<protein>
    <recommendedName>
        <fullName evidence="8">Armadillo repeat-containing protein 8</fullName>
    </recommendedName>
</protein>
<name>F4NXD3_BATDJ</name>
<dbReference type="HOGENOM" id="CLU_336478_0_0_1"/>
<evidence type="ECO:0008006" key="8">
    <source>
        <dbReference type="Google" id="ProtNLM"/>
    </source>
</evidence>
<dbReference type="PANTHER" id="PTHR23316">
    <property type="entry name" value="IMPORTIN ALPHA"/>
    <property type="match status" value="1"/>
</dbReference>
<comment type="similarity">
    <text evidence="1">Belongs to the importin alpha family.</text>
</comment>
<dbReference type="InterPro" id="IPR011989">
    <property type="entry name" value="ARM-like"/>
</dbReference>
<evidence type="ECO:0000313" key="7">
    <source>
        <dbReference type="Proteomes" id="UP000007241"/>
    </source>
</evidence>
<dbReference type="GO" id="GO:0008139">
    <property type="term" value="F:nuclear localization sequence binding"/>
    <property type="evidence" value="ECO:0000318"/>
    <property type="project" value="GO_Central"/>
</dbReference>
<sequence length="847" mass="93615">MSISNLQSDSLVTLNEDLNNHSESDKPTTTSFTPVTTAANLTKPRLVIDGATIVTMPSLSIAPISSAVRFSTAILPTKTFNLKDVMLNCVANEAPKPRRRSRDTKPDYADGLEVLIQKTKAINMHEDLSISALGDAGASWYESLASRSGDSKLPVIRKIRKFVCGDASEAHAQQLIASPLLNMLMWYLEPDTPEPELFETLWILTNIAAGPTSHTTKIVDLGFLPHIVRLLKHRSGPIRTQAAWTLGNVVGDREGFRDRVLQEGTLPAILTIWQGEFNEEFSRKEAFRIAMWVVDNMCRYKPDWHQMAPAFEALPQVLNERDPYLLKECCWAIARILHQSGRHPAIDCMITKELCIRLIDILHLNNMLTSHPILRALINLSSSKNPIHVQNIVDAGLLNEMSSLLSDHLLPKSCRDALQVFAMQVVGNISSQPSYILNICQTELLFMRIVTHLRQRDNAELRVEACYCVRNLVFHRDETVTKALVNLQILPVLLEYLEATVVDSKNRLAAVEAIGYILEVGDAIGTSSFPLARIKNKRQIASKYKGGSETSRDSFPIKRNSGSSSSPTTPTSEKTLTVAMANLSKSTASGGKVAAKRNRLRGDLGNLEDLGSDDDSPITTPRKSHRYSTMPRFAINATVANNPFMAELNAVDGFQQLLDALVATSGRDLDQMDEDGPDIEEIESEDDETDHEDSDAEASEAHTVHIDKKIVSRRGKVTPVFTIKQTTASRLHTILMRWFPEQFYNRIEQAHETSLVMASMNGLNVGGNDGGTAVGGFEGALLELVRDFGMMKSNTGGAKQDIDKPSVFQDDSNPFQVQKDLTKDVSEAAAMTHSFEPARLSGQCFAP</sequence>
<organism evidence="6 7">
    <name type="scientific">Batrachochytrium dendrobatidis (strain JAM81 / FGSC 10211)</name>
    <name type="common">Frog chytrid fungus</name>
    <dbReference type="NCBI Taxonomy" id="684364"/>
    <lineage>
        <taxon>Eukaryota</taxon>
        <taxon>Fungi</taxon>
        <taxon>Fungi incertae sedis</taxon>
        <taxon>Chytridiomycota</taxon>
        <taxon>Chytridiomycota incertae sedis</taxon>
        <taxon>Chytridiomycetes</taxon>
        <taxon>Rhizophydiales</taxon>
        <taxon>Rhizophydiales incertae sedis</taxon>
        <taxon>Batrachochytrium</taxon>
    </lineage>
</organism>
<dbReference type="GO" id="GO:0061608">
    <property type="term" value="F:nuclear import signal receptor activity"/>
    <property type="evidence" value="ECO:0000318"/>
    <property type="project" value="GO_Central"/>
</dbReference>
<keyword evidence="3" id="KW-0653">Protein transport</keyword>
<evidence type="ECO:0000256" key="1">
    <source>
        <dbReference type="ARBA" id="ARBA00010394"/>
    </source>
</evidence>
<evidence type="ECO:0000313" key="6">
    <source>
        <dbReference type="EMBL" id="EGF82657.1"/>
    </source>
</evidence>
<dbReference type="InParanoid" id="F4NXD3"/>
<keyword evidence="2" id="KW-0813">Transport</keyword>
<dbReference type="Proteomes" id="UP000007241">
    <property type="component" value="Unassembled WGS sequence"/>
</dbReference>
<dbReference type="SUPFAM" id="SSF48371">
    <property type="entry name" value="ARM repeat"/>
    <property type="match status" value="1"/>
</dbReference>
<dbReference type="EMBL" id="GL882880">
    <property type="protein sequence ID" value="EGF82657.1"/>
    <property type="molecule type" value="Genomic_DNA"/>
</dbReference>
<dbReference type="Gene3D" id="1.25.10.10">
    <property type="entry name" value="Leucine-rich Repeat Variant"/>
    <property type="match status" value="1"/>
</dbReference>
<evidence type="ECO:0000256" key="4">
    <source>
        <dbReference type="PROSITE-ProRule" id="PRU00259"/>
    </source>
</evidence>
<feature type="region of interest" description="Disordered" evidence="5">
    <location>
        <begin position="542"/>
        <end position="573"/>
    </location>
</feature>
<evidence type="ECO:0000256" key="5">
    <source>
        <dbReference type="SAM" id="MobiDB-lite"/>
    </source>
</evidence>
<dbReference type="Pfam" id="PF00514">
    <property type="entry name" value="Arm"/>
    <property type="match status" value="1"/>
</dbReference>
<evidence type="ECO:0000256" key="2">
    <source>
        <dbReference type="ARBA" id="ARBA00022448"/>
    </source>
</evidence>
<dbReference type="InterPro" id="IPR016024">
    <property type="entry name" value="ARM-type_fold"/>
</dbReference>
<dbReference type="AlphaFoldDB" id="F4NXD3"/>
<accession>F4NXD3</accession>
<dbReference type="RefSeq" id="XP_006676775.1">
    <property type="nucleotide sequence ID" value="XM_006676712.1"/>
</dbReference>
<dbReference type="GO" id="GO:0005634">
    <property type="term" value="C:nucleus"/>
    <property type="evidence" value="ECO:0000318"/>
    <property type="project" value="GO_Central"/>
</dbReference>
<proteinExistence type="inferred from homology"/>
<gene>
    <name evidence="6" type="ORF">BATDEDRAFT_34369</name>
</gene>
<reference evidence="6 7" key="1">
    <citation type="submission" date="2009-12" db="EMBL/GenBank/DDBJ databases">
        <title>The draft genome of Batrachochytrium dendrobatidis.</title>
        <authorList>
            <consortium name="US DOE Joint Genome Institute (JGI-PGF)"/>
            <person name="Kuo A."/>
            <person name="Salamov A."/>
            <person name="Schmutz J."/>
            <person name="Lucas S."/>
            <person name="Pitluck S."/>
            <person name="Rosenblum E."/>
            <person name="Stajich J."/>
            <person name="Eisen M."/>
            <person name="Grigoriev I.V."/>
        </authorList>
    </citation>
    <scope>NUCLEOTIDE SEQUENCE [LARGE SCALE GENOMIC DNA]</scope>
    <source>
        <strain evidence="7">JAM81 / FGSC 10211</strain>
    </source>
</reference>
<feature type="repeat" description="ARM" evidence="4">
    <location>
        <begin position="222"/>
        <end position="264"/>
    </location>
</feature>